<sequence>MRTLPLFAFALASLIPAAALADEPKVPTAPATPSDKPAETPAEAEAAKTTAEPVAAEPKKEAPDLAAGAAGARGAGVAMPGSTGGGGFMDTRLTWTIGDDDFLHPTGQLGPISQNINIGDRSQYRLFFDNLNSRFAGRENLTHLVMYKKLPGFIKGLTTEASLVLRFDLAALAANTGNLNSALYDSGSFLRIFYNTSTKNEKEGVSAVFFPLDTDRVRLGYLYDISWGGTAARLNQSIFPRIQGSSPGLKIQYDSKDFYAFLGLKTASIVQPEKIVSGSGGEGGVEVTRVGEANYGVLGGLGFDPTEKVRVDVGAGYFQQGKFDLDDVRGQNVYTYGGSARVMYHHNMPVPTSIDFQLYRNDPQAPMQLFRPEKYEPGKTSYNVSAEVDVLQQHLKDFDVAGKLKDQTAYAAALQGVLKSGYLRASATGIVRNLAFVNRNVPGFIPFETLPKDAKTDNELFGAVALDYHLADLHLTPGIGAGLQMPATFRSEFSDGGIQASRVVVVRQQGQESILPYNKDRTPIVQARASVKWDLSEAFAMVGWAQFVRDNNSTLVIRDPKEGSATLRVYQSPNRIGAARASNKKPSKARLRGFFVLGFLQCRIPSSGGGGKGAPRELVQTGKAHPAGDRRRRRNESKFLTKKQRHQGHRKLGGELRMHAERKANSCRMHPTRRTSPPCKHGRIPGPARDKSQHIGFCRSRIDQHIRDDLRVRVEKQLLQQVAARAPGERLPLAERKCAAARIGHHPRIGGPPPLFAGLAHRGSVVFPQETGAAPHGRPPLRPQQDPGADGRPAPVLRRDARFRRANRRPRTSRRAPARRPPPPGGKAPQAPPRTQ</sequence>
<feature type="compositionally biased region" description="Pro residues" evidence="1">
    <location>
        <begin position="819"/>
        <end position="836"/>
    </location>
</feature>
<feature type="region of interest" description="Disordered" evidence="1">
    <location>
        <begin position="769"/>
        <end position="836"/>
    </location>
</feature>
<keyword evidence="2" id="KW-0732">Signal</keyword>
<feature type="region of interest" description="Disordered" evidence="1">
    <location>
        <begin position="24"/>
        <end position="68"/>
    </location>
</feature>
<feature type="compositionally biased region" description="Basic residues" evidence="1">
    <location>
        <begin position="801"/>
        <end position="818"/>
    </location>
</feature>
<dbReference type="EMBL" id="JAOYFB010000041">
    <property type="protein sequence ID" value="KAK4044958.1"/>
    <property type="molecule type" value="Genomic_DNA"/>
</dbReference>
<feature type="compositionally biased region" description="Low complexity" evidence="1">
    <location>
        <begin position="39"/>
        <end position="56"/>
    </location>
</feature>
<comment type="caution">
    <text evidence="3">The sequence shown here is derived from an EMBL/GenBank/DDBJ whole genome shotgun (WGS) entry which is preliminary data.</text>
</comment>
<accession>A0ABR0B8R5</accession>
<evidence type="ECO:0000313" key="3">
    <source>
        <dbReference type="EMBL" id="KAK4044958.1"/>
    </source>
</evidence>
<feature type="signal peptide" evidence="2">
    <location>
        <begin position="1"/>
        <end position="21"/>
    </location>
</feature>
<proteinExistence type="predicted"/>
<name>A0ABR0B8R5_9CRUS</name>
<feature type="region of interest" description="Disordered" evidence="1">
    <location>
        <begin position="664"/>
        <end position="692"/>
    </location>
</feature>
<feature type="chain" id="PRO_5045318085" evidence="2">
    <location>
        <begin position="22"/>
        <end position="836"/>
    </location>
</feature>
<dbReference type="Proteomes" id="UP001234178">
    <property type="component" value="Unassembled WGS sequence"/>
</dbReference>
<keyword evidence="4" id="KW-1185">Reference proteome</keyword>
<evidence type="ECO:0000256" key="2">
    <source>
        <dbReference type="SAM" id="SignalP"/>
    </source>
</evidence>
<organism evidence="3 4">
    <name type="scientific">Daphnia magna</name>
    <dbReference type="NCBI Taxonomy" id="35525"/>
    <lineage>
        <taxon>Eukaryota</taxon>
        <taxon>Metazoa</taxon>
        <taxon>Ecdysozoa</taxon>
        <taxon>Arthropoda</taxon>
        <taxon>Crustacea</taxon>
        <taxon>Branchiopoda</taxon>
        <taxon>Diplostraca</taxon>
        <taxon>Cladocera</taxon>
        <taxon>Anomopoda</taxon>
        <taxon>Daphniidae</taxon>
        <taxon>Daphnia</taxon>
    </lineage>
</organism>
<reference evidence="3 4" key="1">
    <citation type="journal article" date="2023" name="Nucleic Acids Res.">
        <title>The hologenome of Daphnia magna reveals possible DNA methylation and microbiome-mediated evolution of the host genome.</title>
        <authorList>
            <person name="Chaturvedi A."/>
            <person name="Li X."/>
            <person name="Dhandapani V."/>
            <person name="Marshall H."/>
            <person name="Kissane S."/>
            <person name="Cuenca-Cambronero M."/>
            <person name="Asole G."/>
            <person name="Calvet F."/>
            <person name="Ruiz-Romero M."/>
            <person name="Marangio P."/>
            <person name="Guigo R."/>
            <person name="Rago D."/>
            <person name="Mirbahai L."/>
            <person name="Eastwood N."/>
            <person name="Colbourne J.K."/>
            <person name="Zhou J."/>
            <person name="Mallon E."/>
            <person name="Orsini L."/>
        </authorList>
    </citation>
    <scope>NUCLEOTIDE SEQUENCE [LARGE SCALE GENOMIC DNA]</scope>
    <source>
        <strain evidence="3">LRV0_1</strain>
    </source>
</reference>
<evidence type="ECO:0000256" key="1">
    <source>
        <dbReference type="SAM" id="MobiDB-lite"/>
    </source>
</evidence>
<gene>
    <name evidence="3" type="ORF">OUZ56_032364</name>
</gene>
<feature type="region of interest" description="Disordered" evidence="1">
    <location>
        <begin position="607"/>
        <end position="652"/>
    </location>
</feature>
<feature type="compositionally biased region" description="Basic residues" evidence="1">
    <location>
        <begin position="630"/>
        <end position="651"/>
    </location>
</feature>
<evidence type="ECO:0000313" key="4">
    <source>
        <dbReference type="Proteomes" id="UP001234178"/>
    </source>
</evidence>
<protein>
    <submittedName>
        <fullName evidence="3">Uncharacterized protein</fullName>
    </submittedName>
</protein>